<keyword evidence="5" id="KW-0378">Hydrolase</keyword>
<evidence type="ECO:0000256" key="3">
    <source>
        <dbReference type="ARBA" id="ARBA00022723"/>
    </source>
</evidence>
<dbReference type="RefSeq" id="WP_284368818.1">
    <property type="nucleotide sequence ID" value="NZ_BSNJ01000001.1"/>
</dbReference>
<comment type="cofactor">
    <cofactor evidence="1">
        <name>Mg(2+)</name>
        <dbReference type="ChEBI" id="CHEBI:18420"/>
    </cofactor>
</comment>
<reference evidence="9" key="1">
    <citation type="journal article" date="2014" name="Int. J. Syst. Evol. Microbiol.">
        <title>Complete genome of a new Firmicutes species belonging to the dominant human colonic microbiota ('Ruminococcus bicirculans') reveals two chromosomes and a selective capacity to utilize plant glucans.</title>
        <authorList>
            <consortium name="NISC Comparative Sequencing Program"/>
            <person name="Wegmann U."/>
            <person name="Louis P."/>
            <person name="Goesmann A."/>
            <person name="Henrissat B."/>
            <person name="Duncan S.H."/>
            <person name="Flint H.J."/>
        </authorList>
    </citation>
    <scope>NUCLEOTIDE SEQUENCE</scope>
    <source>
        <strain evidence="9">NBRC 108216</strain>
    </source>
</reference>
<keyword evidence="10" id="KW-1185">Reference proteome</keyword>
<dbReference type="EMBL" id="BSNJ01000001">
    <property type="protein sequence ID" value="GLQ19059.1"/>
    <property type="molecule type" value="Genomic_DNA"/>
</dbReference>
<evidence type="ECO:0000256" key="1">
    <source>
        <dbReference type="ARBA" id="ARBA00001946"/>
    </source>
</evidence>
<organism evidence="9 10">
    <name type="scientific">Algimonas porphyrae</name>
    <dbReference type="NCBI Taxonomy" id="1128113"/>
    <lineage>
        <taxon>Bacteria</taxon>
        <taxon>Pseudomonadati</taxon>
        <taxon>Pseudomonadota</taxon>
        <taxon>Alphaproteobacteria</taxon>
        <taxon>Maricaulales</taxon>
        <taxon>Robiginitomaculaceae</taxon>
        <taxon>Algimonas</taxon>
    </lineage>
</organism>
<keyword evidence="4" id="KW-0255">Endonuclease</keyword>
<evidence type="ECO:0000256" key="7">
    <source>
        <dbReference type="ARBA" id="ARBA00022884"/>
    </source>
</evidence>
<dbReference type="InterPro" id="IPR004659">
    <property type="entry name" value="RNase_E/G"/>
</dbReference>
<proteinExistence type="predicted"/>
<keyword evidence="3" id="KW-0479">Metal-binding</keyword>
<name>A0ABQ5UVZ1_9PROT</name>
<evidence type="ECO:0000256" key="2">
    <source>
        <dbReference type="ARBA" id="ARBA00022722"/>
    </source>
</evidence>
<keyword evidence="7" id="KW-0694">RNA-binding</keyword>
<gene>
    <name evidence="9" type="ORF">GCM10007854_00140</name>
</gene>
<comment type="caution">
    <text evidence="9">The sequence shown here is derived from an EMBL/GenBank/DDBJ whole genome shotgun (WGS) entry which is preliminary data.</text>
</comment>
<protein>
    <recommendedName>
        <fullName evidence="8">RNA-binding protein AU-1/Ribonuclease E/G domain-containing protein</fullName>
    </recommendedName>
</protein>
<dbReference type="InterPro" id="IPR019307">
    <property type="entry name" value="RNA-bd_AU-1/RNase_E/G"/>
</dbReference>
<evidence type="ECO:0000256" key="4">
    <source>
        <dbReference type="ARBA" id="ARBA00022759"/>
    </source>
</evidence>
<feature type="domain" description="RNA-binding protein AU-1/Ribonuclease E/G" evidence="8">
    <location>
        <begin position="143"/>
        <end position="251"/>
    </location>
</feature>
<dbReference type="Pfam" id="PF10150">
    <property type="entry name" value="RNase_E_G"/>
    <property type="match status" value="1"/>
</dbReference>
<sequence length="338" mass="37136">MKRRAVIEDCIGETRAAVYEGRKLVELHLDRWSDFNTPRIGERWTGQVTSIDPSVGGLWLELGKGPSGLLTFKAQKDLPRLTEGALIDVIITKEAMSEKGPTLRYVGDPSRDKPGAVTVLSLQQRLESRFPDIGFEDSTVGVMDMATERQLAVPGGGTVTLERTQALIAVDVDKGGAKTVMDCSTNAASLIMSQLRLRGLGGLVAVDFPNMRQSKHRSTLIRLLEEAGEADPASVRVAPFSRFGVVEMTRGQDGPSIDAKMNDRFGRPTIETQSIQALRRLTREARAAPGARLTLSVTPDIRHWLDDCPFDWRTPLTERIGARFTLDEGNAVDVRGDR</sequence>
<evidence type="ECO:0000313" key="9">
    <source>
        <dbReference type="EMBL" id="GLQ19059.1"/>
    </source>
</evidence>
<accession>A0ABQ5UVZ1</accession>
<evidence type="ECO:0000256" key="5">
    <source>
        <dbReference type="ARBA" id="ARBA00022801"/>
    </source>
</evidence>
<keyword evidence="2" id="KW-0540">Nuclease</keyword>
<dbReference type="PANTHER" id="PTHR30001">
    <property type="entry name" value="RIBONUCLEASE"/>
    <property type="match status" value="1"/>
</dbReference>
<evidence type="ECO:0000256" key="6">
    <source>
        <dbReference type="ARBA" id="ARBA00022842"/>
    </source>
</evidence>
<evidence type="ECO:0000259" key="8">
    <source>
        <dbReference type="Pfam" id="PF10150"/>
    </source>
</evidence>
<dbReference type="PANTHER" id="PTHR30001:SF1">
    <property type="entry name" value="RIBONUCLEASE E_G-LIKE PROTEIN, CHLOROPLASTIC"/>
    <property type="match status" value="1"/>
</dbReference>
<reference evidence="9" key="2">
    <citation type="submission" date="2023-01" db="EMBL/GenBank/DDBJ databases">
        <title>Draft genome sequence of Algimonas porphyrae strain NBRC 108216.</title>
        <authorList>
            <person name="Sun Q."/>
            <person name="Mori K."/>
        </authorList>
    </citation>
    <scope>NUCLEOTIDE SEQUENCE</scope>
    <source>
        <strain evidence="9">NBRC 108216</strain>
    </source>
</reference>
<dbReference type="Proteomes" id="UP001161390">
    <property type="component" value="Unassembled WGS sequence"/>
</dbReference>
<evidence type="ECO:0000313" key="10">
    <source>
        <dbReference type="Proteomes" id="UP001161390"/>
    </source>
</evidence>
<keyword evidence="6" id="KW-0460">Magnesium</keyword>